<reference evidence="1 2" key="1">
    <citation type="submission" date="2022-12" db="EMBL/GenBank/DDBJ databases">
        <title>Chromosome-level genome of Tegillarca granosa.</title>
        <authorList>
            <person name="Kim J."/>
        </authorList>
    </citation>
    <scope>NUCLEOTIDE SEQUENCE [LARGE SCALE GENOMIC DNA]</scope>
    <source>
        <strain evidence="1">Teg-2019</strain>
        <tissue evidence="1">Adductor muscle</tissue>
    </source>
</reference>
<dbReference type="EMBL" id="JARBDR010000342">
    <property type="protein sequence ID" value="KAJ8313492.1"/>
    <property type="molecule type" value="Genomic_DNA"/>
</dbReference>
<dbReference type="Pfam" id="PF03098">
    <property type="entry name" value="An_peroxidase"/>
    <property type="match status" value="1"/>
</dbReference>
<dbReference type="PROSITE" id="PS50292">
    <property type="entry name" value="PEROXIDASE_3"/>
    <property type="match status" value="1"/>
</dbReference>
<dbReference type="PANTHER" id="PTHR11475">
    <property type="entry name" value="OXIDASE/PEROXIDASE"/>
    <property type="match status" value="1"/>
</dbReference>
<gene>
    <name evidence="1" type="ORF">KUTeg_008053</name>
</gene>
<dbReference type="PANTHER" id="PTHR11475:SF141">
    <property type="entry name" value="CARDINAL"/>
    <property type="match status" value="1"/>
</dbReference>
<keyword evidence="2" id="KW-1185">Reference proteome</keyword>
<name>A0ABQ9F800_TEGGR</name>
<comment type="caution">
    <text evidence="1">The sequence shown here is derived from an EMBL/GenBank/DDBJ whole genome shotgun (WGS) entry which is preliminary data.</text>
</comment>
<evidence type="ECO:0000313" key="2">
    <source>
        <dbReference type="Proteomes" id="UP001217089"/>
    </source>
</evidence>
<dbReference type="InterPro" id="IPR019791">
    <property type="entry name" value="Haem_peroxidase_animal"/>
</dbReference>
<accession>A0ABQ9F800</accession>
<dbReference type="Gene3D" id="1.10.640.10">
    <property type="entry name" value="Haem peroxidase domain superfamily, animal type"/>
    <property type="match status" value="1"/>
</dbReference>
<proteinExistence type="predicted"/>
<dbReference type="Proteomes" id="UP001217089">
    <property type="component" value="Unassembled WGS sequence"/>
</dbReference>
<dbReference type="InterPro" id="IPR010255">
    <property type="entry name" value="Haem_peroxidase_sf"/>
</dbReference>
<dbReference type="SUPFAM" id="SSF48113">
    <property type="entry name" value="Heme-dependent peroxidases"/>
    <property type="match status" value="1"/>
</dbReference>
<sequence length="80" mass="9273">MYYSQSIDQPRINSVRGGELPSARKVSNLLMKCDKERKSDKNSVMVMAWGQFLDHDIVATPVSKGKIYLYTKLFLLKNYR</sequence>
<protein>
    <submittedName>
        <fullName evidence="1">Uncharacterized protein</fullName>
    </submittedName>
</protein>
<evidence type="ECO:0000313" key="1">
    <source>
        <dbReference type="EMBL" id="KAJ8313492.1"/>
    </source>
</evidence>
<organism evidence="1 2">
    <name type="scientific">Tegillarca granosa</name>
    <name type="common">Malaysian cockle</name>
    <name type="synonym">Anadara granosa</name>
    <dbReference type="NCBI Taxonomy" id="220873"/>
    <lineage>
        <taxon>Eukaryota</taxon>
        <taxon>Metazoa</taxon>
        <taxon>Spiralia</taxon>
        <taxon>Lophotrochozoa</taxon>
        <taxon>Mollusca</taxon>
        <taxon>Bivalvia</taxon>
        <taxon>Autobranchia</taxon>
        <taxon>Pteriomorphia</taxon>
        <taxon>Arcoida</taxon>
        <taxon>Arcoidea</taxon>
        <taxon>Arcidae</taxon>
        <taxon>Tegillarca</taxon>
    </lineage>
</organism>
<dbReference type="InterPro" id="IPR037120">
    <property type="entry name" value="Haem_peroxidase_sf_animal"/>
</dbReference>